<keyword evidence="16" id="KW-1185">Reference proteome</keyword>
<comment type="catalytic activity">
    <reaction evidence="13">
        <text>N(6)-acetyl-L-lysyl-[histone] + H2O = L-lysyl-[histone] + acetate</text>
        <dbReference type="Rhea" id="RHEA:58196"/>
        <dbReference type="Rhea" id="RHEA-COMP:9845"/>
        <dbReference type="Rhea" id="RHEA-COMP:11338"/>
        <dbReference type="ChEBI" id="CHEBI:15377"/>
        <dbReference type="ChEBI" id="CHEBI:29969"/>
        <dbReference type="ChEBI" id="CHEBI:30089"/>
        <dbReference type="ChEBI" id="CHEBI:61930"/>
        <dbReference type="EC" id="3.5.1.98"/>
    </reaction>
    <physiologicalReaction direction="left-to-right" evidence="13">
        <dbReference type="Rhea" id="RHEA:58197"/>
    </physiologicalReaction>
</comment>
<keyword evidence="7" id="KW-0378">Hydrolase</keyword>
<dbReference type="Proteomes" id="UP001237642">
    <property type="component" value="Unassembled WGS sequence"/>
</dbReference>
<evidence type="ECO:0000256" key="1">
    <source>
        <dbReference type="ARBA" id="ARBA00001947"/>
    </source>
</evidence>
<dbReference type="PRINTS" id="PR01270">
    <property type="entry name" value="HDASUPER"/>
</dbReference>
<dbReference type="AlphaFoldDB" id="A0AAD8MY76"/>
<sequence length="657" mass="73690">MESSESEKSESGRRVGLIYDERMCKHFNPYENQYHPENPYRIRSIWDKLQSAGIHSRCVIVDAKQADDKYLALVHTKKHIDLIKNISSKKLGSQRNRIASRFNSIYFNEGSTEAAYLAAGSVIEVAEKVAKGELNSAFAIVRPPGHHAEENQPMGFCLYNNVGITTSFLLDKRPELGIKKILIVDWDVHHGNGTQKMFWKDPRVLFFSVHRHEFGSFYPGGDDGSHIMTGEGPGAGYNINVPWENARCGDADYLAVWDHILIPVAKEFNPDLVIVSAGFDAAINDPLGGCCVTPSGFSVMSKKLMEFAGGRIVMALEGGYNLDSIANSVLACVEVLLEDKKITKTFKDYPFDSTWRVIQLVREELCPYWPILAEKLPEKLNSRKVPQIQFHGSDSEDEYDDDLQRVEAEENEKVVEDVIESLLKLKVDEQIHDNLSSASPPWRSKLSKIDVWYATFGSNMSRSRFLCYIEGGQTEGMRKKCSGSMDKSQPKETVWKTVPHRLFFGHDCTSTWGPGGAAFLHPESTEGDEAHMCLYKITLEQFNDVLLQENSSSIGATSPLFDASDLHSITDKQFISVEALKTGWYHNVVYLGKEKDIPILTMTCPVSEIESFKTGKLPLCQPCEEYANTLVKGLTESKGLSKEEAISYIKEAYSKAL</sequence>
<gene>
    <name evidence="15" type="ORF">POM88_016171</name>
</gene>
<evidence type="ECO:0000256" key="8">
    <source>
        <dbReference type="ARBA" id="ARBA00022833"/>
    </source>
</evidence>
<dbReference type="GO" id="GO:0040029">
    <property type="term" value="P:epigenetic regulation of gene expression"/>
    <property type="evidence" value="ECO:0007669"/>
    <property type="project" value="TreeGrafter"/>
</dbReference>
<feature type="domain" description="Histone deacetylase" evidence="14">
    <location>
        <begin position="35"/>
        <end position="336"/>
    </location>
</feature>
<keyword evidence="6" id="KW-0479">Metal-binding</keyword>
<dbReference type="InterPro" id="IPR023801">
    <property type="entry name" value="His_deacetylse_dom"/>
</dbReference>
<organism evidence="15 16">
    <name type="scientific">Heracleum sosnowskyi</name>
    <dbReference type="NCBI Taxonomy" id="360622"/>
    <lineage>
        <taxon>Eukaryota</taxon>
        <taxon>Viridiplantae</taxon>
        <taxon>Streptophyta</taxon>
        <taxon>Embryophyta</taxon>
        <taxon>Tracheophyta</taxon>
        <taxon>Spermatophyta</taxon>
        <taxon>Magnoliopsida</taxon>
        <taxon>eudicotyledons</taxon>
        <taxon>Gunneridae</taxon>
        <taxon>Pentapetalae</taxon>
        <taxon>asterids</taxon>
        <taxon>campanulids</taxon>
        <taxon>Apiales</taxon>
        <taxon>Apiaceae</taxon>
        <taxon>Apioideae</taxon>
        <taxon>apioid superclade</taxon>
        <taxon>Tordylieae</taxon>
        <taxon>Tordyliinae</taxon>
        <taxon>Heracleum</taxon>
    </lineage>
</organism>
<evidence type="ECO:0000256" key="5">
    <source>
        <dbReference type="ARBA" id="ARBA00022491"/>
    </source>
</evidence>
<evidence type="ECO:0000256" key="7">
    <source>
        <dbReference type="ARBA" id="ARBA00022801"/>
    </source>
</evidence>
<dbReference type="SUPFAM" id="SSF52768">
    <property type="entry name" value="Arginase/deacetylase"/>
    <property type="match status" value="1"/>
</dbReference>
<dbReference type="InterPro" id="IPR023696">
    <property type="entry name" value="Ureohydrolase_dom_sf"/>
</dbReference>
<reference evidence="15" key="2">
    <citation type="submission" date="2023-05" db="EMBL/GenBank/DDBJ databases">
        <authorList>
            <person name="Schelkunov M.I."/>
        </authorList>
    </citation>
    <scope>NUCLEOTIDE SEQUENCE</scope>
    <source>
        <strain evidence="15">Hsosn_3</strain>
        <tissue evidence="15">Leaf</tissue>
    </source>
</reference>
<keyword evidence="11" id="KW-0804">Transcription</keyword>
<keyword evidence="10" id="KW-0805">Transcription regulation</keyword>
<protein>
    <recommendedName>
        <fullName evidence="4">histone deacetylase</fullName>
        <ecNumber evidence="4">3.5.1.98</ecNumber>
    </recommendedName>
</protein>
<evidence type="ECO:0000313" key="16">
    <source>
        <dbReference type="Proteomes" id="UP001237642"/>
    </source>
</evidence>
<evidence type="ECO:0000256" key="12">
    <source>
        <dbReference type="ARBA" id="ARBA00023242"/>
    </source>
</evidence>
<dbReference type="Gene3D" id="3.40.800.20">
    <property type="entry name" value="Histone deacetylase domain"/>
    <property type="match status" value="1"/>
</dbReference>
<dbReference type="Pfam" id="PF00850">
    <property type="entry name" value="Hist_deacetyl"/>
    <property type="match status" value="1"/>
</dbReference>
<keyword evidence="12" id="KW-0539">Nucleus</keyword>
<comment type="subcellular location">
    <subcellularLocation>
        <location evidence="2">Nucleus</location>
    </subcellularLocation>
</comment>
<dbReference type="PANTHER" id="PTHR10625">
    <property type="entry name" value="HISTONE DEACETYLASE HDAC1-RELATED"/>
    <property type="match status" value="1"/>
</dbReference>
<dbReference type="FunFam" id="3.40.800.20:FF:000014">
    <property type="entry name" value="Histone deacetylase 15"/>
    <property type="match status" value="1"/>
</dbReference>
<dbReference type="GO" id="GO:0000118">
    <property type="term" value="C:histone deacetylase complex"/>
    <property type="evidence" value="ECO:0007669"/>
    <property type="project" value="TreeGrafter"/>
</dbReference>
<evidence type="ECO:0000256" key="6">
    <source>
        <dbReference type="ARBA" id="ARBA00022723"/>
    </source>
</evidence>
<evidence type="ECO:0000313" key="15">
    <source>
        <dbReference type="EMBL" id="KAK1387993.1"/>
    </source>
</evidence>
<dbReference type="EC" id="3.5.1.98" evidence="4"/>
<proteinExistence type="inferred from homology"/>
<evidence type="ECO:0000256" key="11">
    <source>
        <dbReference type="ARBA" id="ARBA00023163"/>
    </source>
</evidence>
<accession>A0AAD8MY76</accession>
<comment type="similarity">
    <text evidence="3">Belongs to the histone deacetylase family. HD type 2 subfamily.</text>
</comment>
<dbReference type="InterPro" id="IPR000286">
    <property type="entry name" value="HDACs"/>
</dbReference>
<dbReference type="GO" id="GO:0141221">
    <property type="term" value="F:histone deacetylase activity, hydrolytic mechanism"/>
    <property type="evidence" value="ECO:0007669"/>
    <property type="project" value="UniProtKB-EC"/>
</dbReference>
<evidence type="ECO:0000256" key="3">
    <source>
        <dbReference type="ARBA" id="ARBA00007738"/>
    </source>
</evidence>
<keyword evidence="8" id="KW-0862">Zinc</keyword>
<evidence type="ECO:0000256" key="4">
    <source>
        <dbReference type="ARBA" id="ARBA00012111"/>
    </source>
</evidence>
<dbReference type="GO" id="GO:0046872">
    <property type="term" value="F:metal ion binding"/>
    <property type="evidence" value="ECO:0007669"/>
    <property type="project" value="UniProtKB-KW"/>
</dbReference>
<dbReference type="GO" id="GO:0050793">
    <property type="term" value="P:regulation of developmental process"/>
    <property type="evidence" value="ECO:0007669"/>
    <property type="project" value="UniProtKB-ARBA"/>
</dbReference>
<dbReference type="PANTHER" id="PTHR10625:SF25">
    <property type="entry name" value="HISTONE DEACETYLASE 18-RELATED"/>
    <property type="match status" value="1"/>
</dbReference>
<keyword evidence="9" id="KW-0156">Chromatin regulator</keyword>
<dbReference type="Gene3D" id="3.10.490.10">
    <property type="entry name" value="Gamma-glutamyl cyclotransferase-like"/>
    <property type="match status" value="1"/>
</dbReference>
<evidence type="ECO:0000256" key="13">
    <source>
        <dbReference type="ARBA" id="ARBA00049416"/>
    </source>
</evidence>
<keyword evidence="5" id="KW-0678">Repressor</keyword>
<comment type="caution">
    <text evidence="15">The sequence shown here is derived from an EMBL/GenBank/DDBJ whole genome shotgun (WGS) entry which is preliminary data.</text>
</comment>
<comment type="cofactor">
    <cofactor evidence="1">
        <name>Zn(2+)</name>
        <dbReference type="ChEBI" id="CHEBI:29105"/>
    </cofactor>
</comment>
<evidence type="ECO:0000256" key="10">
    <source>
        <dbReference type="ARBA" id="ARBA00023015"/>
    </source>
</evidence>
<reference evidence="15" key="1">
    <citation type="submission" date="2023-02" db="EMBL/GenBank/DDBJ databases">
        <title>Genome of toxic invasive species Heracleum sosnowskyi carries increased number of genes despite the absence of recent whole-genome duplications.</title>
        <authorList>
            <person name="Schelkunov M."/>
            <person name="Shtratnikova V."/>
            <person name="Makarenko M."/>
            <person name="Klepikova A."/>
            <person name="Omelchenko D."/>
            <person name="Novikova G."/>
            <person name="Obukhova E."/>
            <person name="Bogdanov V."/>
            <person name="Penin A."/>
            <person name="Logacheva M."/>
        </authorList>
    </citation>
    <scope>NUCLEOTIDE SEQUENCE</scope>
    <source>
        <strain evidence="15">Hsosn_3</strain>
        <tissue evidence="15">Leaf</tissue>
    </source>
</reference>
<dbReference type="EMBL" id="JAUIZM010000004">
    <property type="protein sequence ID" value="KAK1387993.1"/>
    <property type="molecule type" value="Genomic_DNA"/>
</dbReference>
<dbReference type="InterPro" id="IPR037138">
    <property type="entry name" value="His_deacetylse_dom_sf"/>
</dbReference>
<evidence type="ECO:0000256" key="9">
    <source>
        <dbReference type="ARBA" id="ARBA00022853"/>
    </source>
</evidence>
<dbReference type="GO" id="GO:0005737">
    <property type="term" value="C:cytoplasm"/>
    <property type="evidence" value="ECO:0007669"/>
    <property type="project" value="UniProtKB-ARBA"/>
</dbReference>
<name>A0AAD8MY76_9APIA</name>
<evidence type="ECO:0000259" key="14">
    <source>
        <dbReference type="Pfam" id="PF00850"/>
    </source>
</evidence>
<evidence type="ECO:0000256" key="2">
    <source>
        <dbReference type="ARBA" id="ARBA00004123"/>
    </source>
</evidence>